<protein>
    <recommendedName>
        <fullName evidence="3">Phage integrase family protein</fullName>
    </recommendedName>
</protein>
<proteinExistence type="predicted"/>
<organism evidence="1 2">
    <name type="scientific">Xenorhabdus japonica</name>
    <dbReference type="NCBI Taxonomy" id="53341"/>
    <lineage>
        <taxon>Bacteria</taxon>
        <taxon>Pseudomonadati</taxon>
        <taxon>Pseudomonadota</taxon>
        <taxon>Gammaproteobacteria</taxon>
        <taxon>Enterobacterales</taxon>
        <taxon>Morganellaceae</taxon>
        <taxon>Xenorhabdus</taxon>
    </lineage>
</organism>
<accession>A0A1I5EE04</accession>
<dbReference type="Proteomes" id="UP000199011">
    <property type="component" value="Unassembled WGS sequence"/>
</dbReference>
<reference evidence="2" key="1">
    <citation type="submission" date="2016-10" db="EMBL/GenBank/DDBJ databases">
        <authorList>
            <person name="Varghese N."/>
            <person name="Submissions S."/>
        </authorList>
    </citation>
    <scope>NUCLEOTIDE SEQUENCE [LARGE SCALE GENOMIC DNA]</scope>
    <source>
        <strain evidence="2">DSM 16522</strain>
    </source>
</reference>
<name>A0A1I5EE04_9GAMM</name>
<sequence length="95" mass="10516">MAKDSIQTNPHHTCCRPTSRSIHGHIDNLLMCTGTTSGISEFPLPRMTAGLAKITLMTRARAPITVDPLLGHKSQAMTDKYHDDRGKDWTIFAVK</sequence>
<dbReference type="AlphaFoldDB" id="A0A1I5EE04"/>
<keyword evidence="2" id="KW-1185">Reference proteome</keyword>
<evidence type="ECO:0000313" key="2">
    <source>
        <dbReference type="Proteomes" id="UP000199011"/>
    </source>
</evidence>
<evidence type="ECO:0000313" key="1">
    <source>
        <dbReference type="EMBL" id="SFO09291.1"/>
    </source>
</evidence>
<dbReference type="EMBL" id="FOVO01000063">
    <property type="protein sequence ID" value="SFO09291.1"/>
    <property type="molecule type" value="Genomic_DNA"/>
</dbReference>
<dbReference type="STRING" id="53341.SAMN05421579_1637"/>
<evidence type="ECO:0008006" key="3">
    <source>
        <dbReference type="Google" id="ProtNLM"/>
    </source>
</evidence>
<gene>
    <name evidence="1" type="ORF">SAMN05421579_1637</name>
</gene>